<protein>
    <submittedName>
        <fullName evidence="1">Uncharacterized protein</fullName>
    </submittedName>
</protein>
<keyword evidence="2" id="KW-1185">Reference proteome</keyword>
<organism evidence="1 2">
    <name type="scientific">Catellatospora coxensis</name>
    <dbReference type="NCBI Taxonomy" id="310354"/>
    <lineage>
        <taxon>Bacteria</taxon>
        <taxon>Bacillati</taxon>
        <taxon>Actinomycetota</taxon>
        <taxon>Actinomycetes</taxon>
        <taxon>Micromonosporales</taxon>
        <taxon>Micromonosporaceae</taxon>
        <taxon>Catellatospora</taxon>
    </lineage>
</organism>
<sequence length="207" mass="22761">MLSESEQVFITALRAAADAWRAEPADTWVWRLWDEPPLLIAVSLADPQTRSGLGIFGVHLIDGRMRGDRLHSQLYDLPERPSSVAVDSTGGPSELVGRCASWFEAVLRKPVVRYEWLHEGAVYADRYLFADSGEGLTQRYVRSLAPWGQADRLTAAGHVHGKGWIQTAGLGVPDRFVHVRGDRDQAVIPAGVAEVAVPCSTSGIRYE</sequence>
<reference evidence="1 2" key="1">
    <citation type="submission" date="2021-01" db="EMBL/GenBank/DDBJ databases">
        <title>Whole genome shotgun sequence of Catellatospora coxensis NBRC 107359.</title>
        <authorList>
            <person name="Komaki H."/>
            <person name="Tamura T."/>
        </authorList>
    </citation>
    <scope>NUCLEOTIDE SEQUENCE [LARGE SCALE GENOMIC DNA]</scope>
    <source>
        <strain evidence="1 2">NBRC 107359</strain>
    </source>
</reference>
<proteinExistence type="predicted"/>
<gene>
    <name evidence="1" type="ORF">Cco03nite_80500</name>
</gene>
<dbReference type="Proteomes" id="UP000630887">
    <property type="component" value="Unassembled WGS sequence"/>
</dbReference>
<evidence type="ECO:0000313" key="1">
    <source>
        <dbReference type="EMBL" id="GIG11350.1"/>
    </source>
</evidence>
<comment type="caution">
    <text evidence="1">The sequence shown here is derived from an EMBL/GenBank/DDBJ whole genome shotgun (WGS) entry which is preliminary data.</text>
</comment>
<dbReference type="AlphaFoldDB" id="A0A8J3LB36"/>
<accession>A0A8J3LB36</accession>
<dbReference type="EMBL" id="BONI01000130">
    <property type="protein sequence ID" value="GIG11350.1"/>
    <property type="molecule type" value="Genomic_DNA"/>
</dbReference>
<name>A0A8J3LB36_9ACTN</name>
<evidence type="ECO:0000313" key="2">
    <source>
        <dbReference type="Proteomes" id="UP000630887"/>
    </source>
</evidence>